<keyword evidence="3" id="KW-1185">Reference proteome</keyword>
<evidence type="ECO:0000259" key="1">
    <source>
        <dbReference type="Pfam" id="PF09832"/>
    </source>
</evidence>
<reference evidence="2 3" key="2">
    <citation type="journal article" date="2016" name="Genome Announc.">
        <title>Complete Genome Sequence of Sphingopyxis macrogoltabida Strain 203N (NBRC 111659), a Polyethylene Glycol Degrader.</title>
        <authorList>
            <person name="Ohtsubo Y."/>
            <person name="Nonoyama S."/>
            <person name="Nagata Y."/>
            <person name="Numata M."/>
            <person name="Tsuchikane K."/>
            <person name="Hosoyama A."/>
            <person name="Yamazoe A."/>
            <person name="Tsuda M."/>
            <person name="Fujita N."/>
            <person name="Kawai F."/>
        </authorList>
    </citation>
    <scope>NUCLEOTIDE SEQUENCE [LARGE SCALE GENOMIC DNA]</scope>
    <source>
        <strain evidence="2 3">203N</strain>
    </source>
</reference>
<dbReference type="Proteomes" id="UP000076088">
    <property type="component" value="Chromosome"/>
</dbReference>
<reference evidence="3" key="1">
    <citation type="submission" date="2015-11" db="EMBL/GenBank/DDBJ databases">
        <title>Complete genome sequence of a polyethylene-glycol degrader Sphingopyxis macrogoltabida 203N (NBRC 111659).</title>
        <authorList>
            <person name="Yoshiyuki O."/>
            <person name="Shouta N."/>
            <person name="Nagata Y."/>
            <person name="Numata M."/>
            <person name="Tsuchikane K."/>
            <person name="Hosoyama A."/>
            <person name="Yamazoe A."/>
            <person name="Tsuda M."/>
            <person name="Fujita N."/>
            <person name="Kawai F."/>
        </authorList>
    </citation>
    <scope>NUCLEOTIDE SEQUENCE [LARGE SCALE GENOMIC DNA]</scope>
    <source>
        <strain evidence="3">203N</strain>
    </source>
</reference>
<proteinExistence type="predicted"/>
<evidence type="ECO:0000313" key="3">
    <source>
        <dbReference type="Proteomes" id="UP000076088"/>
    </source>
</evidence>
<dbReference type="Pfam" id="PF09832">
    <property type="entry name" value="DUF2059"/>
    <property type="match status" value="1"/>
</dbReference>
<protein>
    <recommendedName>
        <fullName evidence="1">DUF2059 domain-containing protein</fullName>
    </recommendedName>
</protein>
<accession>A0AAC8Z241</accession>
<dbReference type="InterPro" id="IPR018637">
    <property type="entry name" value="DUF2059"/>
</dbReference>
<dbReference type="EMBL" id="CP013344">
    <property type="protein sequence ID" value="AMU90488.1"/>
    <property type="molecule type" value="Genomic_DNA"/>
</dbReference>
<sequence>MGWTQGAENTRQNKTLIEQWTGPIDALKAAYEKYRPQYQEAYEDHINWEFTEEELRGIVNFLESPLGKHYLDGSWRMEAYTGTNIEETEQVLVTKAVEQYRAR</sequence>
<gene>
    <name evidence="2" type="ORF">ATM17_15810</name>
</gene>
<dbReference type="AlphaFoldDB" id="A0AAC8Z241"/>
<feature type="domain" description="DUF2059" evidence="1">
    <location>
        <begin position="36"/>
        <end position="72"/>
    </location>
</feature>
<dbReference type="RefSeq" id="WP_054729432.1">
    <property type="nucleotide sequence ID" value="NZ_CP009429.1"/>
</dbReference>
<dbReference type="KEGG" id="smaz:LH19_15240"/>
<name>A0AAC8Z241_SPHMC</name>
<evidence type="ECO:0000313" key="2">
    <source>
        <dbReference type="EMBL" id="AMU90488.1"/>
    </source>
</evidence>
<organism evidence="2 3">
    <name type="scientific">Sphingopyxis macrogoltabida</name>
    <name type="common">Sphingomonas macrogoltabidus</name>
    <dbReference type="NCBI Taxonomy" id="33050"/>
    <lineage>
        <taxon>Bacteria</taxon>
        <taxon>Pseudomonadati</taxon>
        <taxon>Pseudomonadota</taxon>
        <taxon>Alphaproteobacteria</taxon>
        <taxon>Sphingomonadales</taxon>
        <taxon>Sphingomonadaceae</taxon>
        <taxon>Sphingopyxis</taxon>
    </lineage>
</organism>